<evidence type="ECO:0000256" key="8">
    <source>
        <dbReference type="PIRSR" id="PIRSR000915-1"/>
    </source>
</evidence>
<evidence type="ECO:0000256" key="2">
    <source>
        <dbReference type="ARBA" id="ARBA00006696"/>
    </source>
</evidence>
<dbReference type="EC" id="3.1.3.-" evidence="7"/>
<dbReference type="SUPFAM" id="SSF56784">
    <property type="entry name" value="HAD-like"/>
    <property type="match status" value="1"/>
</dbReference>
<organism evidence="11 12">
    <name type="scientific">Jeotgalicoccus halotolerans</name>
    <dbReference type="NCBI Taxonomy" id="157227"/>
    <lineage>
        <taxon>Bacteria</taxon>
        <taxon>Bacillati</taxon>
        <taxon>Bacillota</taxon>
        <taxon>Bacilli</taxon>
        <taxon>Bacillales</taxon>
        <taxon>Staphylococcaceae</taxon>
        <taxon>Jeotgalicoccus</taxon>
    </lineage>
</organism>
<evidence type="ECO:0000313" key="12">
    <source>
        <dbReference type="Proteomes" id="UP000257076"/>
    </source>
</evidence>
<evidence type="ECO:0000256" key="3">
    <source>
        <dbReference type="ARBA" id="ARBA00013942"/>
    </source>
</evidence>
<feature type="binding site" evidence="10">
    <location>
        <position position="21"/>
    </location>
    <ligand>
        <name>Mg(2+)</name>
        <dbReference type="ChEBI" id="CHEBI:18420"/>
    </ligand>
</feature>
<reference evidence="11 12" key="1">
    <citation type="submission" date="2018-08" db="EMBL/GenBank/DDBJ databases">
        <title>Genomic Encyclopedia of Type Strains, Phase IV (KMG-IV): sequencing the most valuable type-strain genomes for metagenomic binning, comparative biology and taxonomic classification.</title>
        <authorList>
            <person name="Goeker M."/>
        </authorList>
    </citation>
    <scope>NUCLEOTIDE SEQUENCE [LARGE SCALE GENOMIC DNA]</scope>
    <source>
        <strain evidence="11 12">DSM 17274</strain>
    </source>
</reference>
<evidence type="ECO:0000256" key="10">
    <source>
        <dbReference type="PIRSR" id="PIRSR000915-3"/>
    </source>
</evidence>
<dbReference type="InterPro" id="IPR036412">
    <property type="entry name" value="HAD-like_sf"/>
</dbReference>
<sequence>MTRKQSQLSAVIQMYKGYLIDLDGTMFNGDKVIEGAVNFIDRLNKAGIPYLFLTNNATRQPSEILEKFESMGFTTAINHIYTSADAMKAYLQEAFDTPSVYIIGTESFKNTLTYDGTAVFNDYAPDAVVMGLDTSITFEKILTACRLIQNGAQFLATNPDIKIKTSYGFSPGNGSFAKLVSEVTGVSPVITGKPNSYILTGALARLSMLKEEVAMIGDNYDTDIMTGINGGIDTIHVSTGVHSKEEVMSKRVPPAYTISTLNDWKL</sequence>
<dbReference type="Pfam" id="PF13242">
    <property type="entry name" value="Hydrolase_like"/>
    <property type="match status" value="1"/>
</dbReference>
<protein>
    <recommendedName>
        <fullName evidence="3 7">Acid sugar phosphatase</fullName>
        <ecNumber evidence="7">3.1.3.-</ecNumber>
    </recommendedName>
</protein>
<comment type="similarity">
    <text evidence="2 7">Belongs to the HAD-like hydrolase superfamily. NagD family.</text>
</comment>
<comment type="function">
    <text evidence="1 7">Catalyzes the dephosphorylation of 2-6 carbon acid sugars in vitro.</text>
</comment>
<dbReference type="InterPro" id="IPR006357">
    <property type="entry name" value="HAD-SF_hydro_IIA"/>
</dbReference>
<dbReference type="GO" id="GO:0046872">
    <property type="term" value="F:metal ion binding"/>
    <property type="evidence" value="ECO:0007669"/>
    <property type="project" value="UniProtKB-KW"/>
</dbReference>
<dbReference type="Proteomes" id="UP000257076">
    <property type="component" value="Unassembled WGS sequence"/>
</dbReference>
<dbReference type="Gene3D" id="3.40.50.1000">
    <property type="entry name" value="HAD superfamily/HAD-like"/>
    <property type="match status" value="2"/>
</dbReference>
<dbReference type="InterPro" id="IPR023214">
    <property type="entry name" value="HAD_sf"/>
</dbReference>
<dbReference type="GO" id="GO:0016791">
    <property type="term" value="F:phosphatase activity"/>
    <property type="evidence" value="ECO:0007669"/>
    <property type="project" value="TreeGrafter"/>
</dbReference>
<evidence type="ECO:0000256" key="4">
    <source>
        <dbReference type="ARBA" id="ARBA00022723"/>
    </source>
</evidence>
<feature type="active site" description="Proton donor" evidence="8">
    <location>
        <position position="23"/>
    </location>
</feature>
<accession>A0A3E0ARN2</accession>
<keyword evidence="12" id="KW-1185">Reference proteome</keyword>
<feature type="binding site" evidence="9">
    <location>
        <position position="193"/>
    </location>
    <ligand>
        <name>substrate</name>
    </ligand>
</feature>
<feature type="binding site" evidence="10">
    <location>
        <position position="23"/>
    </location>
    <ligand>
        <name>Mg(2+)</name>
        <dbReference type="ChEBI" id="CHEBI:18420"/>
    </ligand>
</feature>
<name>A0A3E0ARN2_9STAP</name>
<dbReference type="NCBIfam" id="TIGR01457">
    <property type="entry name" value="HAD-SF-IIA-hyp2"/>
    <property type="match status" value="1"/>
</dbReference>
<evidence type="ECO:0000313" key="11">
    <source>
        <dbReference type="EMBL" id="REG20828.1"/>
    </source>
</evidence>
<evidence type="ECO:0000256" key="9">
    <source>
        <dbReference type="PIRSR" id="PIRSR000915-2"/>
    </source>
</evidence>
<feature type="active site" description="Nucleophile" evidence="8">
    <location>
        <position position="21"/>
    </location>
</feature>
<dbReference type="PANTHER" id="PTHR19288:SF46">
    <property type="entry name" value="HALOACID DEHALOGENASE-LIKE HYDROLASE DOMAIN-CONTAINING PROTEIN 2"/>
    <property type="match status" value="1"/>
</dbReference>
<dbReference type="InterPro" id="IPR006354">
    <property type="entry name" value="HAD-SF_hydro_IIA_hyp1"/>
</dbReference>
<keyword evidence="4 7" id="KW-0479">Metal-binding</keyword>
<dbReference type="AlphaFoldDB" id="A0A3E0ARN2"/>
<feature type="binding site" evidence="10">
    <location>
        <position position="218"/>
    </location>
    <ligand>
        <name>Mg(2+)</name>
        <dbReference type="ChEBI" id="CHEBI:18420"/>
    </ligand>
</feature>
<keyword evidence="5 11" id="KW-0378">Hydrolase</keyword>
<gene>
    <name evidence="11" type="ORF">DFR63_2218</name>
</gene>
<proteinExistence type="inferred from homology"/>
<dbReference type="GO" id="GO:0005737">
    <property type="term" value="C:cytoplasm"/>
    <property type="evidence" value="ECO:0007669"/>
    <property type="project" value="TreeGrafter"/>
</dbReference>
<dbReference type="PIRSF" id="PIRSF000915">
    <property type="entry name" value="PGP-type_phosphatase"/>
    <property type="match status" value="1"/>
</dbReference>
<dbReference type="EMBL" id="QUMW01000016">
    <property type="protein sequence ID" value="REG20828.1"/>
    <property type="molecule type" value="Genomic_DNA"/>
</dbReference>
<comment type="caution">
    <text evidence="11">The sequence shown here is derived from an EMBL/GenBank/DDBJ whole genome shotgun (WGS) entry which is preliminary data.</text>
</comment>
<evidence type="ECO:0000256" key="5">
    <source>
        <dbReference type="ARBA" id="ARBA00022801"/>
    </source>
</evidence>
<keyword evidence="6 7" id="KW-0460">Magnesium</keyword>
<evidence type="ECO:0000256" key="6">
    <source>
        <dbReference type="ARBA" id="ARBA00022842"/>
    </source>
</evidence>
<dbReference type="NCBIfam" id="TIGR01460">
    <property type="entry name" value="HAD-SF-IIA"/>
    <property type="match status" value="1"/>
</dbReference>
<dbReference type="Pfam" id="PF13344">
    <property type="entry name" value="Hydrolase_6"/>
    <property type="match status" value="1"/>
</dbReference>
<evidence type="ECO:0000256" key="7">
    <source>
        <dbReference type="PIRNR" id="PIRNR000915"/>
    </source>
</evidence>
<dbReference type="PANTHER" id="PTHR19288">
    <property type="entry name" value="4-NITROPHENYLPHOSPHATASE-RELATED"/>
    <property type="match status" value="1"/>
</dbReference>
<evidence type="ECO:0000256" key="1">
    <source>
        <dbReference type="ARBA" id="ARBA00002810"/>
    </source>
</evidence>
<comment type="cofactor">
    <cofactor evidence="10">
        <name>Mg(2+)</name>
        <dbReference type="ChEBI" id="CHEBI:18420"/>
    </cofactor>
    <text evidence="10">Divalent metal ions. Mg(2+) is the most effective.</text>
</comment>